<dbReference type="KEGG" id="bsed:DN745_15755"/>
<dbReference type="PROSITE" id="PS51257">
    <property type="entry name" value="PROKAR_LIPOPROTEIN"/>
    <property type="match status" value="1"/>
</dbReference>
<dbReference type="AlphaFoldDB" id="A0A2Z4FP85"/>
<keyword evidence="2" id="KW-1185">Reference proteome</keyword>
<dbReference type="Proteomes" id="UP000249799">
    <property type="component" value="Chromosome"/>
</dbReference>
<reference evidence="1 2" key="1">
    <citation type="submission" date="2018-06" db="EMBL/GenBank/DDBJ databases">
        <title>Lujinxingia sediminis gen. nov. sp. nov., a new facultative anaerobic member of the class Deltaproteobacteria, and proposal of Lujinxingaceae fam. nov.</title>
        <authorList>
            <person name="Guo L.-Y."/>
            <person name="Li C.-M."/>
            <person name="Wang S."/>
            <person name="Du Z.-J."/>
        </authorList>
    </citation>
    <scope>NUCLEOTIDE SEQUENCE [LARGE SCALE GENOMIC DNA]</scope>
    <source>
        <strain evidence="1 2">FA350</strain>
    </source>
</reference>
<sequence length="225" mass="23460">MKIALGVAIGGLGLSACVEDPEPARTALPYATGVEHFSPGPGAGWGAAHFPELVLGPPQGALNSAAAAGRDEVLSLGAGGEIVLSFEGLIMDGPGADFVVFENPFWIRNDPTQVWYELGEVSVSQDGESWHTFPCAAGGGEQPGQWPGCAGWSPTRVYDAEAMLPLDPAQTGGDAFDLADLGLEWARYVRVRDLLDDGNSTLDNVGFDLDAVGVVHSEAPPSEEK</sequence>
<dbReference type="OrthoDB" id="9792152at2"/>
<evidence type="ECO:0000313" key="1">
    <source>
        <dbReference type="EMBL" id="AWV90690.1"/>
    </source>
</evidence>
<organism evidence="1 2">
    <name type="scientific">Bradymonas sediminis</name>
    <dbReference type="NCBI Taxonomy" id="1548548"/>
    <lineage>
        <taxon>Bacteria</taxon>
        <taxon>Deltaproteobacteria</taxon>
        <taxon>Bradymonadales</taxon>
        <taxon>Bradymonadaceae</taxon>
        <taxon>Bradymonas</taxon>
    </lineage>
</organism>
<proteinExistence type="predicted"/>
<dbReference type="EMBL" id="CP030032">
    <property type="protein sequence ID" value="AWV90690.1"/>
    <property type="molecule type" value="Genomic_DNA"/>
</dbReference>
<evidence type="ECO:0000313" key="2">
    <source>
        <dbReference type="Proteomes" id="UP000249799"/>
    </source>
</evidence>
<protein>
    <submittedName>
        <fullName evidence="1">Cell surface protein</fullName>
    </submittedName>
</protein>
<name>A0A2Z4FP85_9DELT</name>
<accession>A0A2Z4FP85</accession>
<gene>
    <name evidence="1" type="ORF">DN745_15755</name>
</gene>